<proteinExistence type="predicted"/>
<dbReference type="GO" id="GO:0015035">
    <property type="term" value="F:protein-disulfide reductase activity"/>
    <property type="evidence" value="ECO:0007669"/>
    <property type="project" value="InterPro"/>
</dbReference>
<reference evidence="1 2" key="1">
    <citation type="submission" date="2017-06" db="EMBL/GenBank/DDBJ databases">
        <authorList>
            <person name="Kim H.J."/>
            <person name="Triplett B.A."/>
        </authorList>
    </citation>
    <scope>NUCLEOTIDE SEQUENCE [LARGE SCALE GENOMIC DNA]</scope>
    <source>
        <strain evidence="1 2">DSM 22179</strain>
    </source>
</reference>
<dbReference type="EMBL" id="FYEZ01000003">
    <property type="protein sequence ID" value="SNC73388.1"/>
    <property type="molecule type" value="Genomic_DNA"/>
</dbReference>
<evidence type="ECO:0000313" key="2">
    <source>
        <dbReference type="Proteomes" id="UP000198122"/>
    </source>
</evidence>
<dbReference type="InterPro" id="IPR007263">
    <property type="entry name" value="DCC1-like"/>
</dbReference>
<gene>
    <name evidence="1" type="ORF">SAMN05445756_1940</name>
</gene>
<protein>
    <recommendedName>
        <fullName evidence="3">DUF393 domain-containing protein</fullName>
    </recommendedName>
</protein>
<sequence>MGTLLYDPDCGFCTRSAQLLARWPVTCRIEPMTPARLAELAVDPARAAAEIPFVHATGEVAYGAAGIAAALRTSRADRSAPTGRLRAVAAALLRLAGRILASPGIAPVAARVYRWVAEHRHELPGGTAACALAPAPRVSPGGPPGAPSR</sequence>
<dbReference type="OrthoDB" id="9813713at2"/>
<dbReference type="RefSeq" id="WP_088818931.1">
    <property type="nucleotide sequence ID" value="NZ_FYEZ01000003.1"/>
</dbReference>
<keyword evidence="2" id="KW-1185">Reference proteome</keyword>
<dbReference type="Pfam" id="PF04134">
    <property type="entry name" value="DCC1-like"/>
    <property type="match status" value="1"/>
</dbReference>
<name>A0A212U564_9MICO</name>
<dbReference type="AlphaFoldDB" id="A0A212U564"/>
<organism evidence="1 2">
    <name type="scientific">Kytococcus aerolatus</name>
    <dbReference type="NCBI Taxonomy" id="592308"/>
    <lineage>
        <taxon>Bacteria</taxon>
        <taxon>Bacillati</taxon>
        <taxon>Actinomycetota</taxon>
        <taxon>Actinomycetes</taxon>
        <taxon>Micrococcales</taxon>
        <taxon>Kytococcaceae</taxon>
        <taxon>Kytococcus</taxon>
    </lineage>
</organism>
<evidence type="ECO:0000313" key="1">
    <source>
        <dbReference type="EMBL" id="SNC73388.1"/>
    </source>
</evidence>
<evidence type="ECO:0008006" key="3">
    <source>
        <dbReference type="Google" id="ProtNLM"/>
    </source>
</evidence>
<dbReference type="Proteomes" id="UP000198122">
    <property type="component" value="Unassembled WGS sequence"/>
</dbReference>
<accession>A0A212U564</accession>